<dbReference type="InterPro" id="IPR002933">
    <property type="entry name" value="Peptidase_M20"/>
</dbReference>
<dbReference type="Gene3D" id="3.40.630.10">
    <property type="entry name" value="Zn peptidases"/>
    <property type="match status" value="1"/>
</dbReference>
<proteinExistence type="inferred from homology"/>
<gene>
    <name evidence="4" type="ORF">DFH07DRAFT_810554</name>
</gene>
<dbReference type="InterPro" id="IPR052030">
    <property type="entry name" value="Peptidase_M20/M20A_hydrolases"/>
</dbReference>
<dbReference type="CDD" id="cd05672">
    <property type="entry name" value="M20_ACY1L2-like"/>
    <property type="match status" value="1"/>
</dbReference>
<evidence type="ECO:0000313" key="4">
    <source>
        <dbReference type="EMBL" id="KAJ7765428.1"/>
    </source>
</evidence>
<dbReference type="PANTHER" id="PTHR30575">
    <property type="entry name" value="PEPTIDASE M20"/>
    <property type="match status" value="1"/>
</dbReference>
<protein>
    <recommendedName>
        <fullName evidence="3">Peptidase M20 dimerisation domain-containing protein</fullName>
    </recommendedName>
</protein>
<dbReference type="AlphaFoldDB" id="A0AAD7JM90"/>
<feature type="region of interest" description="Disordered" evidence="2">
    <location>
        <begin position="23"/>
        <end position="44"/>
    </location>
</feature>
<comment type="similarity">
    <text evidence="1">Belongs to the peptidase M20A family.</text>
</comment>
<feature type="domain" description="Peptidase M20 dimerisation" evidence="3">
    <location>
        <begin position="262"/>
        <end position="355"/>
    </location>
</feature>
<dbReference type="Pfam" id="PF07687">
    <property type="entry name" value="M20_dimer"/>
    <property type="match status" value="1"/>
</dbReference>
<accession>A0AAD7JM90</accession>
<sequence>MPGHQAGCFGALFRRKQVSVLDRSHETPLQKSHTAPVGSSADAVGSSTQRGLKCHYLTPCDHSYTDVSNWWLETDAKPPAYSSGSDLNFQSVIDNKLDELSPQLRKLSLEIHDHPELGFHETIAHDLLTSFMASHGFTVTQSYLGLTTAFRAEFTYGNGGRVLGVNSEYDALKGLGHACGHNLIAVAGCGVALAVKAALEAHDIPGRVVLLGTPAEEGGGGKVILLEQGGYEDMDLCVMCHPAPGATNSANIGTSIASRAIEVEYAGRSAHAGAAPWEGTNALDAAFLAYSGVSVLRQQMRPDHRVHGIIAGNDDWAANVIPDYAKMHWIVRAPSSSELHVFVERVKRCLEAAALATSCEIKMNLKAPYYDLNQNQVLGEEFSDVVKTRYGMSTNGTASSASTDFGNVSYALPALHPGYAIPTGRNSGNHTIGFTKAAASQQAHDATMVVTKGLAHTAFRALRDDEFFKQVKISFKS</sequence>
<dbReference type="Proteomes" id="UP001215280">
    <property type="component" value="Unassembled WGS sequence"/>
</dbReference>
<dbReference type="SUPFAM" id="SSF55031">
    <property type="entry name" value="Bacterial exopeptidase dimerisation domain"/>
    <property type="match status" value="1"/>
</dbReference>
<dbReference type="Pfam" id="PF01546">
    <property type="entry name" value="Peptidase_M20"/>
    <property type="match status" value="1"/>
</dbReference>
<name>A0AAD7JM90_9AGAR</name>
<dbReference type="SUPFAM" id="SSF53187">
    <property type="entry name" value="Zn-dependent exopeptidases"/>
    <property type="match status" value="1"/>
</dbReference>
<dbReference type="PANTHER" id="PTHR30575:SF0">
    <property type="entry name" value="XAA-ARG DIPEPTIDASE"/>
    <property type="match status" value="1"/>
</dbReference>
<dbReference type="FunFam" id="3.30.70.360:FF:000004">
    <property type="entry name" value="Peptidase M20 domain-containing protein 2"/>
    <property type="match status" value="1"/>
</dbReference>
<evidence type="ECO:0000313" key="5">
    <source>
        <dbReference type="Proteomes" id="UP001215280"/>
    </source>
</evidence>
<evidence type="ECO:0000259" key="3">
    <source>
        <dbReference type="Pfam" id="PF07687"/>
    </source>
</evidence>
<dbReference type="NCBIfam" id="TIGR01891">
    <property type="entry name" value="amidohydrolases"/>
    <property type="match status" value="1"/>
</dbReference>
<evidence type="ECO:0000256" key="1">
    <source>
        <dbReference type="ARBA" id="ARBA00006247"/>
    </source>
</evidence>
<dbReference type="EMBL" id="JARJLG010000035">
    <property type="protein sequence ID" value="KAJ7765428.1"/>
    <property type="molecule type" value="Genomic_DNA"/>
</dbReference>
<evidence type="ECO:0000256" key="2">
    <source>
        <dbReference type="SAM" id="MobiDB-lite"/>
    </source>
</evidence>
<organism evidence="4 5">
    <name type="scientific">Mycena maculata</name>
    <dbReference type="NCBI Taxonomy" id="230809"/>
    <lineage>
        <taxon>Eukaryota</taxon>
        <taxon>Fungi</taxon>
        <taxon>Dikarya</taxon>
        <taxon>Basidiomycota</taxon>
        <taxon>Agaricomycotina</taxon>
        <taxon>Agaricomycetes</taxon>
        <taxon>Agaricomycetidae</taxon>
        <taxon>Agaricales</taxon>
        <taxon>Marasmiineae</taxon>
        <taxon>Mycenaceae</taxon>
        <taxon>Mycena</taxon>
    </lineage>
</organism>
<dbReference type="InterPro" id="IPR036264">
    <property type="entry name" value="Bact_exopeptidase_dim_dom"/>
</dbReference>
<dbReference type="InterPro" id="IPR011650">
    <property type="entry name" value="Peptidase_M20_dimer"/>
</dbReference>
<dbReference type="InterPro" id="IPR017439">
    <property type="entry name" value="Amidohydrolase"/>
</dbReference>
<comment type="caution">
    <text evidence="4">The sequence shown here is derived from an EMBL/GenBank/DDBJ whole genome shotgun (WGS) entry which is preliminary data.</text>
</comment>
<keyword evidence="5" id="KW-1185">Reference proteome</keyword>
<reference evidence="4" key="1">
    <citation type="submission" date="2023-03" db="EMBL/GenBank/DDBJ databases">
        <title>Massive genome expansion in bonnet fungi (Mycena s.s.) driven by repeated elements and novel gene families across ecological guilds.</title>
        <authorList>
            <consortium name="Lawrence Berkeley National Laboratory"/>
            <person name="Harder C.B."/>
            <person name="Miyauchi S."/>
            <person name="Viragh M."/>
            <person name="Kuo A."/>
            <person name="Thoen E."/>
            <person name="Andreopoulos B."/>
            <person name="Lu D."/>
            <person name="Skrede I."/>
            <person name="Drula E."/>
            <person name="Henrissat B."/>
            <person name="Morin E."/>
            <person name="Kohler A."/>
            <person name="Barry K."/>
            <person name="LaButti K."/>
            <person name="Morin E."/>
            <person name="Salamov A."/>
            <person name="Lipzen A."/>
            <person name="Mereny Z."/>
            <person name="Hegedus B."/>
            <person name="Baldrian P."/>
            <person name="Stursova M."/>
            <person name="Weitz H."/>
            <person name="Taylor A."/>
            <person name="Grigoriev I.V."/>
            <person name="Nagy L.G."/>
            <person name="Martin F."/>
            <person name="Kauserud H."/>
        </authorList>
    </citation>
    <scope>NUCLEOTIDE SEQUENCE</scope>
    <source>
        <strain evidence="4">CBHHK188m</strain>
    </source>
</reference>
<dbReference type="Gene3D" id="3.30.70.360">
    <property type="match status" value="1"/>
</dbReference>
<dbReference type="GO" id="GO:0016805">
    <property type="term" value="F:dipeptidase activity"/>
    <property type="evidence" value="ECO:0007669"/>
    <property type="project" value="TreeGrafter"/>
</dbReference>